<dbReference type="Pfam" id="PF02632">
    <property type="entry name" value="BioY"/>
    <property type="match status" value="1"/>
</dbReference>
<gene>
    <name evidence="4" type="ORF">SAMN04487834_101235</name>
</gene>
<comment type="subcellular location">
    <subcellularLocation>
        <location evidence="2">Cell membrane</location>
        <topology evidence="2">Multi-pass membrane protein</topology>
    </subcellularLocation>
</comment>
<proteinExistence type="inferred from homology"/>
<dbReference type="GO" id="GO:0015225">
    <property type="term" value="F:biotin transmembrane transporter activity"/>
    <property type="evidence" value="ECO:0007669"/>
    <property type="project" value="UniProtKB-UniRule"/>
</dbReference>
<dbReference type="GO" id="GO:0005886">
    <property type="term" value="C:plasma membrane"/>
    <property type="evidence" value="ECO:0007669"/>
    <property type="project" value="UniProtKB-SubCell"/>
</dbReference>
<evidence type="ECO:0000256" key="1">
    <source>
        <dbReference type="ARBA" id="ARBA00010692"/>
    </source>
</evidence>
<sequence>MRNQTKYLVERAMAIALLIIGAQIAIPLPHMIPISLQTLAIYIIAMTFNKNQALIITLIYLFMGAIGLPVFASFSGGMDHLFGASGGFLLAFPIQAYITSLLVHKGDTKFMNLIGMIVGTGICYAVGCAYFMYLTKTSLAHSLIICVLPFLAGDALKMLCALTIVRSLKKAFVIRDVLLNE</sequence>
<keyword evidence="2" id="KW-0813">Transport</keyword>
<name>A0A1H6S416_9FIRM</name>
<dbReference type="AlphaFoldDB" id="A0A1H6S416"/>
<dbReference type="EMBL" id="FNYK01000012">
    <property type="protein sequence ID" value="SEI61456.1"/>
    <property type="molecule type" value="Genomic_DNA"/>
</dbReference>
<comment type="similarity">
    <text evidence="1 2">Belongs to the BioY family.</text>
</comment>
<keyword evidence="5" id="KW-1185">Reference proteome</keyword>
<accession>A0A1H6S416</accession>
<dbReference type="PANTHER" id="PTHR34295:SF1">
    <property type="entry name" value="BIOTIN TRANSPORTER BIOY"/>
    <property type="match status" value="1"/>
</dbReference>
<evidence type="ECO:0000256" key="2">
    <source>
        <dbReference type="PIRNR" id="PIRNR016661"/>
    </source>
</evidence>
<dbReference type="InterPro" id="IPR003784">
    <property type="entry name" value="BioY"/>
</dbReference>
<dbReference type="PIRSF" id="PIRSF016661">
    <property type="entry name" value="BioY"/>
    <property type="match status" value="1"/>
</dbReference>
<keyword evidence="3" id="KW-1133">Transmembrane helix</keyword>
<feature type="transmembrane region" description="Helical" evidence="3">
    <location>
        <begin position="32"/>
        <end position="48"/>
    </location>
</feature>
<dbReference type="RefSeq" id="WP_074731586.1">
    <property type="nucleotide sequence ID" value="NZ_FNYK01000012.1"/>
</dbReference>
<evidence type="ECO:0000313" key="4">
    <source>
        <dbReference type="EMBL" id="SEI61456.1"/>
    </source>
</evidence>
<keyword evidence="2" id="KW-1003">Cell membrane</keyword>
<organism evidence="4 5">
    <name type="scientific">Sharpea azabuensis</name>
    <dbReference type="NCBI Taxonomy" id="322505"/>
    <lineage>
        <taxon>Bacteria</taxon>
        <taxon>Bacillati</taxon>
        <taxon>Bacillota</taxon>
        <taxon>Erysipelotrichia</taxon>
        <taxon>Erysipelotrichales</taxon>
        <taxon>Coprobacillaceae</taxon>
        <taxon>Sharpea</taxon>
    </lineage>
</organism>
<feature type="transmembrane region" description="Helical" evidence="3">
    <location>
        <begin position="139"/>
        <end position="165"/>
    </location>
</feature>
<keyword evidence="2 3" id="KW-0472">Membrane</keyword>
<evidence type="ECO:0000313" key="5">
    <source>
        <dbReference type="Proteomes" id="UP000183028"/>
    </source>
</evidence>
<dbReference type="eggNOG" id="COG1268">
    <property type="taxonomic scope" value="Bacteria"/>
</dbReference>
<feature type="transmembrane region" description="Helical" evidence="3">
    <location>
        <begin position="7"/>
        <end position="26"/>
    </location>
</feature>
<feature type="transmembrane region" description="Helical" evidence="3">
    <location>
        <begin position="55"/>
        <end position="75"/>
    </location>
</feature>
<dbReference type="PANTHER" id="PTHR34295">
    <property type="entry name" value="BIOTIN TRANSPORTER BIOY"/>
    <property type="match status" value="1"/>
</dbReference>
<dbReference type="Proteomes" id="UP000183028">
    <property type="component" value="Unassembled WGS sequence"/>
</dbReference>
<dbReference type="STRING" id="322505.SAMN04487836_1309"/>
<reference evidence="5" key="1">
    <citation type="submission" date="2016-10" db="EMBL/GenBank/DDBJ databases">
        <authorList>
            <person name="Varghese N."/>
            <person name="Submissions S."/>
        </authorList>
    </citation>
    <scope>NUCLEOTIDE SEQUENCE [LARGE SCALE GENOMIC DNA]</scope>
    <source>
        <strain evidence="5">DSM 20406</strain>
    </source>
</reference>
<feature type="transmembrane region" description="Helical" evidence="3">
    <location>
        <begin position="110"/>
        <end position="133"/>
    </location>
</feature>
<feature type="transmembrane region" description="Helical" evidence="3">
    <location>
        <begin position="81"/>
        <end position="103"/>
    </location>
</feature>
<protein>
    <recommendedName>
        <fullName evidence="2">Biotin transporter</fullName>
    </recommendedName>
</protein>
<keyword evidence="3" id="KW-0812">Transmembrane</keyword>
<dbReference type="Gene3D" id="1.10.1760.20">
    <property type="match status" value="1"/>
</dbReference>
<evidence type="ECO:0000256" key="3">
    <source>
        <dbReference type="SAM" id="Phobius"/>
    </source>
</evidence>